<proteinExistence type="predicted"/>
<name>A0A0D0DI70_9AGAM</name>
<reference evidence="4 5" key="1">
    <citation type="submission" date="2014-04" db="EMBL/GenBank/DDBJ databases">
        <authorList>
            <consortium name="DOE Joint Genome Institute"/>
            <person name="Kuo A."/>
            <person name="Kohler A."/>
            <person name="Jargeat P."/>
            <person name="Nagy L.G."/>
            <person name="Floudas D."/>
            <person name="Copeland A."/>
            <person name="Barry K.W."/>
            <person name="Cichocki N."/>
            <person name="Veneault-Fourrey C."/>
            <person name="LaButti K."/>
            <person name="Lindquist E.A."/>
            <person name="Lipzen A."/>
            <person name="Lundell T."/>
            <person name="Morin E."/>
            <person name="Murat C."/>
            <person name="Sun H."/>
            <person name="Tunlid A."/>
            <person name="Henrissat B."/>
            <person name="Grigoriev I.V."/>
            <person name="Hibbett D.S."/>
            <person name="Martin F."/>
            <person name="Nordberg H.P."/>
            <person name="Cantor M.N."/>
            <person name="Hua S.X."/>
        </authorList>
    </citation>
    <scope>NUCLEOTIDE SEQUENCE [LARGE SCALE GENOMIC DNA]</scope>
    <source>
        <strain evidence="4 5">Ve08.2h10</strain>
    </source>
</reference>
<dbReference type="Proteomes" id="UP000054538">
    <property type="component" value="Unassembled WGS sequence"/>
</dbReference>
<dbReference type="InParanoid" id="A0A0D0DI70"/>
<evidence type="ECO:0000256" key="1">
    <source>
        <dbReference type="ARBA" id="ARBA00022884"/>
    </source>
</evidence>
<dbReference type="PANTHER" id="PTHR48024">
    <property type="entry name" value="GEO13361P1-RELATED"/>
    <property type="match status" value="1"/>
</dbReference>
<dbReference type="GO" id="GO:0003723">
    <property type="term" value="F:RNA binding"/>
    <property type="evidence" value="ECO:0007669"/>
    <property type="project" value="UniProtKB-UniRule"/>
</dbReference>
<evidence type="ECO:0000313" key="4">
    <source>
        <dbReference type="EMBL" id="KIK97987.1"/>
    </source>
</evidence>
<feature type="domain" description="RRM" evidence="3">
    <location>
        <begin position="37"/>
        <end position="128"/>
    </location>
</feature>
<sequence length="183" mass="20186">MHAGQRRARTDKLDKAETAVKDAVKRNQKTMKIIDPSTLFVGNISPSVDESALRAHFSGCGNILSAKIHCCGGVAMTVKPPPASYHKNQRVRQYGIVTFETKIGRRKALKLMGSSLGGRSITVSLSICDLPEVKEKILKRMDEYHKKFLEPTVLLDPSNIDPQQGAKDGRPRIFGFSLRLGVV</sequence>
<dbReference type="CDD" id="cd00590">
    <property type="entry name" value="RRM_SF"/>
    <property type="match status" value="1"/>
</dbReference>
<dbReference type="EMBL" id="KN824911">
    <property type="protein sequence ID" value="KIK97987.1"/>
    <property type="molecule type" value="Genomic_DNA"/>
</dbReference>
<dbReference type="InterPro" id="IPR000504">
    <property type="entry name" value="RRM_dom"/>
</dbReference>
<dbReference type="Pfam" id="PF00076">
    <property type="entry name" value="RRM_1"/>
    <property type="match status" value="1"/>
</dbReference>
<evidence type="ECO:0000313" key="5">
    <source>
        <dbReference type="Proteomes" id="UP000054538"/>
    </source>
</evidence>
<keyword evidence="5" id="KW-1185">Reference proteome</keyword>
<reference evidence="5" key="2">
    <citation type="submission" date="2015-01" db="EMBL/GenBank/DDBJ databases">
        <title>Evolutionary Origins and Diversification of the Mycorrhizal Mutualists.</title>
        <authorList>
            <consortium name="DOE Joint Genome Institute"/>
            <consortium name="Mycorrhizal Genomics Consortium"/>
            <person name="Kohler A."/>
            <person name="Kuo A."/>
            <person name="Nagy L.G."/>
            <person name="Floudas D."/>
            <person name="Copeland A."/>
            <person name="Barry K.W."/>
            <person name="Cichocki N."/>
            <person name="Veneault-Fourrey C."/>
            <person name="LaButti K."/>
            <person name="Lindquist E.A."/>
            <person name="Lipzen A."/>
            <person name="Lundell T."/>
            <person name="Morin E."/>
            <person name="Murat C."/>
            <person name="Riley R."/>
            <person name="Ohm R."/>
            <person name="Sun H."/>
            <person name="Tunlid A."/>
            <person name="Henrissat B."/>
            <person name="Grigoriev I.V."/>
            <person name="Hibbett D.S."/>
            <person name="Martin F."/>
        </authorList>
    </citation>
    <scope>NUCLEOTIDE SEQUENCE [LARGE SCALE GENOMIC DNA]</scope>
    <source>
        <strain evidence="5">Ve08.2h10</strain>
    </source>
</reference>
<dbReference type="SUPFAM" id="SSF54928">
    <property type="entry name" value="RNA-binding domain, RBD"/>
    <property type="match status" value="1"/>
</dbReference>
<dbReference type="AlphaFoldDB" id="A0A0D0DI70"/>
<dbReference type="PROSITE" id="PS50102">
    <property type="entry name" value="RRM"/>
    <property type="match status" value="1"/>
</dbReference>
<organism evidence="4 5">
    <name type="scientific">Paxillus rubicundulus Ve08.2h10</name>
    <dbReference type="NCBI Taxonomy" id="930991"/>
    <lineage>
        <taxon>Eukaryota</taxon>
        <taxon>Fungi</taxon>
        <taxon>Dikarya</taxon>
        <taxon>Basidiomycota</taxon>
        <taxon>Agaricomycotina</taxon>
        <taxon>Agaricomycetes</taxon>
        <taxon>Agaricomycetidae</taxon>
        <taxon>Boletales</taxon>
        <taxon>Paxilineae</taxon>
        <taxon>Paxillaceae</taxon>
        <taxon>Paxillus</taxon>
    </lineage>
</organism>
<protein>
    <submittedName>
        <fullName evidence="4">Unplaced genomic scaffold scaffold_89, whole genome shotgun sequence</fullName>
    </submittedName>
</protein>
<gene>
    <name evidence="4" type="ORF">PAXRUDRAFT_737422</name>
</gene>
<dbReference type="Gene3D" id="3.30.70.330">
    <property type="match status" value="1"/>
</dbReference>
<dbReference type="SMART" id="SM00360">
    <property type="entry name" value="RRM"/>
    <property type="match status" value="1"/>
</dbReference>
<dbReference type="OrthoDB" id="4726at2759"/>
<dbReference type="PANTHER" id="PTHR48024:SF56">
    <property type="entry name" value="HETEROGENEOUS NUCLEAR RIBONUCLEOPROTEIN A0"/>
    <property type="match status" value="1"/>
</dbReference>
<dbReference type="InterPro" id="IPR050886">
    <property type="entry name" value="RNA-binding_reg"/>
</dbReference>
<dbReference type="HOGENOM" id="CLU_1475617_0_0_1"/>
<evidence type="ECO:0000256" key="2">
    <source>
        <dbReference type="PROSITE-ProRule" id="PRU00176"/>
    </source>
</evidence>
<dbReference type="STRING" id="930991.A0A0D0DI70"/>
<evidence type="ECO:0000259" key="3">
    <source>
        <dbReference type="PROSITE" id="PS50102"/>
    </source>
</evidence>
<accession>A0A0D0DI70</accession>
<keyword evidence="1 2" id="KW-0694">RNA-binding</keyword>
<dbReference type="InterPro" id="IPR012677">
    <property type="entry name" value="Nucleotide-bd_a/b_plait_sf"/>
</dbReference>
<dbReference type="InterPro" id="IPR035979">
    <property type="entry name" value="RBD_domain_sf"/>
</dbReference>